<sequence>MAPTLYKNEVKHSKLNFRNHFHFLISNLMDLRTRNMKRKLDFTEQDELPNNPQRRRLDLPADISKRIHFLKSAFSSSDSDRCSARSALFVLTEFAKDEDIVDVIVDCGAVPALVKVLETANAKVSDDGDCHADCHADRHRYEMEKDCAFVLGLLAVKQEYQQLIVDAGALPHLVELLKRPKSPIISQALFSGILRKAADTITNLAHENTSIKTLVRLEGGIPPLVELLEFNDTKVQRAAAGALRTLAFQNAENKNQIIQWNALPTLVLMLGSEDPTIHYEAVGVIGNLVHSSPEIKKEVLLAGALQPVICLLSSCCLESQREAALLIGQFATTDSDCKIHIAQRGAIKPLIDMLESSDLQLREMSTFALGRLAQDSHNQAGIAYNGGIEPLLKLLGTKNTSVQHNASFALYALADNEDNVAVIIKAGGFQKLHEGHFNAQPTQECVTKTLKRLEEKMQGRVLKHMLYLMRTGDKGVKIRVVLALAHLCSPDDRKTIFIDNNGLELLLELLQSTNQKQKGEASAALHAMAAKGMRASILDPAPTSPTPQVYMSEEYVNNPILSDVTFIVEGKRFYAHRSCLLSSDIFHAMFDGGYREKEAKDIEIPNIKWNVFELMMRFIYTGTVDVDLDVAVDLLKAADQYLLDGLKRICEYTISKGISVENVSLMYAMSETFNATSLRHSCILFVLNQFDSLCSKPWYSHFIHCIVPDIHKFFSTLLTTKFGLVDP</sequence>
<organism evidence="1 2">
    <name type="scientific">Trifolium pratense</name>
    <name type="common">Red clover</name>
    <dbReference type="NCBI Taxonomy" id="57577"/>
    <lineage>
        <taxon>Eukaryota</taxon>
        <taxon>Viridiplantae</taxon>
        <taxon>Streptophyta</taxon>
        <taxon>Embryophyta</taxon>
        <taxon>Tracheophyta</taxon>
        <taxon>Spermatophyta</taxon>
        <taxon>Magnoliopsida</taxon>
        <taxon>eudicotyledons</taxon>
        <taxon>Gunneridae</taxon>
        <taxon>Pentapetalae</taxon>
        <taxon>rosids</taxon>
        <taxon>fabids</taxon>
        <taxon>Fabales</taxon>
        <taxon>Fabaceae</taxon>
        <taxon>Papilionoideae</taxon>
        <taxon>50 kb inversion clade</taxon>
        <taxon>NPAAA clade</taxon>
        <taxon>Hologalegina</taxon>
        <taxon>IRL clade</taxon>
        <taxon>Trifolieae</taxon>
        <taxon>Trifolium</taxon>
    </lineage>
</organism>
<gene>
    <name evidence="1" type="ORF">MILVUS5_LOCUS4284</name>
</gene>
<proteinExistence type="predicted"/>
<reference evidence="1" key="1">
    <citation type="submission" date="2023-10" db="EMBL/GenBank/DDBJ databases">
        <authorList>
            <person name="Rodriguez Cubillos JULIANA M."/>
            <person name="De Vega J."/>
        </authorList>
    </citation>
    <scope>NUCLEOTIDE SEQUENCE</scope>
</reference>
<comment type="caution">
    <text evidence="1">The sequence shown here is derived from an EMBL/GenBank/DDBJ whole genome shotgun (WGS) entry which is preliminary data.</text>
</comment>
<dbReference type="Proteomes" id="UP001177021">
    <property type="component" value="Unassembled WGS sequence"/>
</dbReference>
<evidence type="ECO:0000313" key="1">
    <source>
        <dbReference type="EMBL" id="CAJ2633136.1"/>
    </source>
</evidence>
<dbReference type="EMBL" id="CASHSV030000001">
    <property type="protein sequence ID" value="CAJ2633136.1"/>
    <property type="molecule type" value="Genomic_DNA"/>
</dbReference>
<evidence type="ECO:0000313" key="2">
    <source>
        <dbReference type="Proteomes" id="UP001177021"/>
    </source>
</evidence>
<keyword evidence="2" id="KW-1185">Reference proteome</keyword>
<protein>
    <submittedName>
        <fullName evidence="1">Uncharacterized protein</fullName>
    </submittedName>
</protein>
<accession>A0ACB0IMF8</accession>
<name>A0ACB0IMF8_TRIPR</name>